<dbReference type="RefSeq" id="WP_006418428.1">
    <property type="nucleotide sequence ID" value="NZ_AENN01000015.1"/>
</dbReference>
<dbReference type="AlphaFoldDB" id="E4KPE0"/>
<dbReference type="eggNOG" id="COG2761">
    <property type="taxonomic scope" value="Bacteria"/>
</dbReference>
<organism evidence="1 2">
    <name type="scientific">Eremococcus coleocola ACS-139-V-Col8</name>
    <dbReference type="NCBI Taxonomy" id="908337"/>
    <lineage>
        <taxon>Bacteria</taxon>
        <taxon>Bacillati</taxon>
        <taxon>Bacillota</taxon>
        <taxon>Bacilli</taxon>
        <taxon>Lactobacillales</taxon>
        <taxon>Aerococcaceae</taxon>
        <taxon>Eremococcus</taxon>
    </lineage>
</organism>
<reference evidence="1 2" key="1">
    <citation type="submission" date="2010-10" db="EMBL/GenBank/DDBJ databases">
        <authorList>
            <person name="Durkin A.S."/>
            <person name="Madupu R."/>
            <person name="Torralba M."/>
            <person name="Gillis M."/>
            <person name="Methe B."/>
            <person name="Sutton G."/>
            <person name="Nelson K.E."/>
        </authorList>
    </citation>
    <scope>NUCLEOTIDE SEQUENCE [LARGE SCALE GENOMIC DNA]</scope>
    <source>
        <strain evidence="1 2">ACS-139-V-Col8</strain>
    </source>
</reference>
<dbReference type="Proteomes" id="UP000005990">
    <property type="component" value="Unassembled WGS sequence"/>
</dbReference>
<accession>E4KPE0</accession>
<evidence type="ECO:0000313" key="2">
    <source>
        <dbReference type="Proteomes" id="UP000005990"/>
    </source>
</evidence>
<sequence length="231" mass="27240">MRQQNYQVEYKYNGVQNIFEFYLFINPLGTLCYQSEQEITKAIDVISTNTDIYILPFHNQDIVNLFMERKGIKRCHLGLRNEFYRKMYHASLAFIAASMQGQKKGRHFLMKMQAQVSGEIDRFDKALVLKIAKQCHLDLETFRQDMNSDFVRNLYLKNQNIAKEMLVHRTPTLVIQELQSGDVRTLTDNDIEFNSILDETDDIVAQYFYQVAQGPVQKTKKHTQLRILRKK</sequence>
<protein>
    <recommendedName>
        <fullName evidence="3">Dithiol-disulfide isomerase</fullName>
    </recommendedName>
</protein>
<dbReference type="Pfam" id="PF13743">
    <property type="entry name" value="Thioredoxin_5"/>
    <property type="match status" value="1"/>
</dbReference>
<gene>
    <name evidence="1" type="ORF">HMPREF9257_1427</name>
</gene>
<dbReference type="SUPFAM" id="SSF52833">
    <property type="entry name" value="Thioredoxin-like"/>
    <property type="match status" value="1"/>
</dbReference>
<evidence type="ECO:0000313" key="1">
    <source>
        <dbReference type="EMBL" id="EFR31225.1"/>
    </source>
</evidence>
<dbReference type="EMBL" id="AENN01000015">
    <property type="protein sequence ID" value="EFR31225.1"/>
    <property type="molecule type" value="Genomic_DNA"/>
</dbReference>
<name>E4KPE0_9LACT</name>
<dbReference type="InterPro" id="IPR036249">
    <property type="entry name" value="Thioredoxin-like_sf"/>
</dbReference>
<dbReference type="OrthoDB" id="2156137at2"/>
<keyword evidence="2" id="KW-1185">Reference proteome</keyword>
<dbReference type="STRING" id="908337.HMPREF9257_1427"/>
<proteinExistence type="predicted"/>
<evidence type="ECO:0008006" key="3">
    <source>
        <dbReference type="Google" id="ProtNLM"/>
    </source>
</evidence>
<comment type="caution">
    <text evidence="1">The sequence shown here is derived from an EMBL/GenBank/DDBJ whole genome shotgun (WGS) entry which is preliminary data.</text>
</comment>
<dbReference type="Gene3D" id="3.40.30.10">
    <property type="entry name" value="Glutaredoxin"/>
    <property type="match status" value="1"/>
</dbReference>